<feature type="transmembrane region" description="Helical" evidence="1">
    <location>
        <begin position="251"/>
        <end position="270"/>
    </location>
</feature>
<accession>A0A1H4ETJ8</accession>
<feature type="transmembrane region" description="Helical" evidence="1">
    <location>
        <begin position="201"/>
        <end position="220"/>
    </location>
</feature>
<organism evidence="3 4">
    <name type="scientific">Lonsdalea quercina</name>
    <dbReference type="NCBI Taxonomy" id="71657"/>
    <lineage>
        <taxon>Bacteria</taxon>
        <taxon>Pseudomonadati</taxon>
        <taxon>Pseudomonadota</taxon>
        <taxon>Gammaproteobacteria</taxon>
        <taxon>Enterobacterales</taxon>
        <taxon>Pectobacteriaceae</taxon>
        <taxon>Lonsdalea</taxon>
    </lineage>
</organism>
<dbReference type="GO" id="GO:0080120">
    <property type="term" value="P:CAAX-box protein maturation"/>
    <property type="evidence" value="ECO:0007669"/>
    <property type="project" value="UniProtKB-ARBA"/>
</dbReference>
<protein>
    <recommendedName>
        <fullName evidence="2">CAAX prenyl protease 2/Lysostaphin resistance protein A-like domain-containing protein</fullName>
    </recommendedName>
</protein>
<feature type="transmembrane region" description="Helical" evidence="1">
    <location>
        <begin position="167"/>
        <end position="189"/>
    </location>
</feature>
<feature type="transmembrane region" description="Helical" evidence="1">
    <location>
        <begin position="113"/>
        <end position="129"/>
    </location>
</feature>
<dbReference type="AlphaFoldDB" id="A0A1H4ETJ8"/>
<feature type="transmembrane region" description="Helical" evidence="1">
    <location>
        <begin position="141"/>
        <end position="161"/>
    </location>
</feature>
<reference evidence="3 4" key="1">
    <citation type="submission" date="2016-10" db="EMBL/GenBank/DDBJ databases">
        <authorList>
            <person name="de Groot N.N."/>
        </authorList>
    </citation>
    <scope>NUCLEOTIDE SEQUENCE [LARGE SCALE GENOMIC DNA]</scope>
    <source>
        <strain evidence="3 4">ATCC 29281</strain>
    </source>
</reference>
<keyword evidence="1" id="KW-0812">Transmembrane</keyword>
<proteinExistence type="predicted"/>
<dbReference type="EMBL" id="FNQS01000010">
    <property type="protein sequence ID" value="SEA87552.1"/>
    <property type="molecule type" value="Genomic_DNA"/>
</dbReference>
<dbReference type="GO" id="GO:0004175">
    <property type="term" value="F:endopeptidase activity"/>
    <property type="evidence" value="ECO:0007669"/>
    <property type="project" value="UniProtKB-ARBA"/>
</dbReference>
<sequence length="272" mass="30517">MEYLLGIALVALTVHHTVAGVLLAFTLICAWLQGVITLPGVGTLCVTMLIGYLLHRYRHRTWIAVGGEGLLVVLCILLFLHLVPGFHNPKVLDHVVAGPHSAPFSLYYNLDKAVTPFLLWMAIPGLSFYKMMPASRSYWQWGLLMLTVPALLLLAVVLGGLRFELHWPSWLGQFVLANLFFVSLAEEALFRGYLQRRLTQFSGPLPALIVTATLFGLAHFQAGSLMMIFAGLAGLIYGVAWWWSGRLWVSTAFHFALNLLHLLFFTYPYFER</sequence>
<evidence type="ECO:0000256" key="1">
    <source>
        <dbReference type="SAM" id="Phobius"/>
    </source>
</evidence>
<dbReference type="RefSeq" id="WP_074729072.1">
    <property type="nucleotide sequence ID" value="NZ_FNQS01000010.1"/>
</dbReference>
<dbReference type="STRING" id="71657.SAMN02982996_02770"/>
<dbReference type="Proteomes" id="UP000187280">
    <property type="component" value="Unassembled WGS sequence"/>
</dbReference>
<dbReference type="InterPro" id="IPR003675">
    <property type="entry name" value="Rce1/LyrA-like_dom"/>
</dbReference>
<dbReference type="GeneID" id="97765613"/>
<keyword evidence="1" id="KW-0472">Membrane</keyword>
<feature type="transmembrane region" description="Helical" evidence="1">
    <location>
        <begin position="226"/>
        <end position="244"/>
    </location>
</feature>
<feature type="transmembrane region" description="Helical" evidence="1">
    <location>
        <begin position="30"/>
        <end position="54"/>
    </location>
</feature>
<name>A0A1H4ETJ8_9GAMM</name>
<keyword evidence="4" id="KW-1185">Reference proteome</keyword>
<dbReference type="Pfam" id="PF02517">
    <property type="entry name" value="Rce1-like"/>
    <property type="match status" value="1"/>
</dbReference>
<keyword evidence="1" id="KW-1133">Transmembrane helix</keyword>
<evidence type="ECO:0000313" key="4">
    <source>
        <dbReference type="Proteomes" id="UP000187280"/>
    </source>
</evidence>
<evidence type="ECO:0000259" key="2">
    <source>
        <dbReference type="Pfam" id="PF02517"/>
    </source>
</evidence>
<feature type="domain" description="CAAX prenyl protease 2/Lysostaphin resistance protein A-like" evidence="2">
    <location>
        <begin position="171"/>
        <end position="260"/>
    </location>
</feature>
<evidence type="ECO:0000313" key="3">
    <source>
        <dbReference type="EMBL" id="SEA87552.1"/>
    </source>
</evidence>
<gene>
    <name evidence="3" type="ORF">SAMN02982996_02770</name>
</gene>
<feature type="transmembrane region" description="Helical" evidence="1">
    <location>
        <begin position="61"/>
        <end position="83"/>
    </location>
</feature>